<feature type="transmembrane region" description="Helical" evidence="1">
    <location>
        <begin position="148"/>
        <end position="167"/>
    </location>
</feature>
<dbReference type="AlphaFoldDB" id="A0A1D3SM41"/>
<name>A0A1D3SM41_PLAMA</name>
<dbReference type="RefSeq" id="XP_028862323.1">
    <property type="nucleotide sequence ID" value="XM_029005767.1"/>
</dbReference>
<feature type="transmembrane region" description="Helical" evidence="1">
    <location>
        <begin position="206"/>
        <end position="228"/>
    </location>
</feature>
<dbReference type="KEGG" id="pmal:PMUG01_11012000"/>
<dbReference type="OrthoDB" id="10669034at2759"/>
<proteinExistence type="predicted"/>
<protein>
    <submittedName>
        <fullName evidence="2">Fam-m protein</fullName>
    </submittedName>
</protein>
<dbReference type="InterPro" id="IPR022139">
    <property type="entry name" value="Fam-L/Fam-M-like_plasmodium"/>
</dbReference>
<dbReference type="Pfam" id="PF12420">
    <property type="entry name" value="DUF3671"/>
    <property type="match status" value="1"/>
</dbReference>
<keyword evidence="1" id="KW-1133">Transmembrane helix</keyword>
<dbReference type="Proteomes" id="UP000219813">
    <property type="component" value="Chromosome 11"/>
</dbReference>
<gene>
    <name evidence="2" type="primary">PmUG01_11012000</name>
    <name evidence="2" type="ORF">PMUG01_11012000</name>
</gene>
<keyword evidence="1" id="KW-0812">Transmembrane</keyword>
<keyword evidence="3" id="KW-1185">Reference proteome</keyword>
<dbReference type="EMBL" id="LT594632">
    <property type="protein sequence ID" value="SCO92870.1"/>
    <property type="molecule type" value="Genomic_DNA"/>
</dbReference>
<organism evidence="2 3">
    <name type="scientific">Plasmodium malariae</name>
    <dbReference type="NCBI Taxonomy" id="5858"/>
    <lineage>
        <taxon>Eukaryota</taxon>
        <taxon>Sar</taxon>
        <taxon>Alveolata</taxon>
        <taxon>Apicomplexa</taxon>
        <taxon>Aconoidasida</taxon>
        <taxon>Haemosporida</taxon>
        <taxon>Plasmodiidae</taxon>
        <taxon>Plasmodium</taxon>
        <taxon>Plasmodium (Plasmodium)</taxon>
    </lineage>
</organism>
<evidence type="ECO:0000313" key="3">
    <source>
        <dbReference type="Proteomes" id="UP000219813"/>
    </source>
</evidence>
<reference evidence="2 3" key="1">
    <citation type="submission" date="2016-06" db="EMBL/GenBank/DDBJ databases">
        <authorList>
            <consortium name="Pathogen Informatics"/>
        </authorList>
    </citation>
    <scope>NUCLEOTIDE SEQUENCE [LARGE SCALE GENOMIC DNA]</scope>
</reference>
<sequence length="242" mass="28879">MNRKNKLYHFIKISTLVIILRTYLFNSKVSIFSKSMVENCNLDKKLYTRNYRSLSKYKQNNYSYIARLKEDIRKNEKETKGKNSKSSRTPLNRAQYYTEVTDYNNGMFDGKYFHFEKKWLKKKDYDKFLEKNRKFSDISLKKIKFRNYGYGVALLFFFFFVGIGIPLSPGLTFLNYTWDDIKSVFGESFVNAIVKMTEYTGNYSGIVYFSFLMIILSIILIIVIYKILRNNEKYNKIKLISD</sequence>
<keyword evidence="1" id="KW-0472">Membrane</keyword>
<dbReference type="GeneID" id="39869575"/>
<dbReference type="VEuPathDB" id="PlasmoDB:PmUG01_11012000"/>
<evidence type="ECO:0000256" key="1">
    <source>
        <dbReference type="SAM" id="Phobius"/>
    </source>
</evidence>
<accession>A0A1D3SM41</accession>
<evidence type="ECO:0000313" key="2">
    <source>
        <dbReference type="EMBL" id="SCO92870.1"/>
    </source>
</evidence>